<feature type="region of interest" description="Disordered" evidence="1">
    <location>
        <begin position="175"/>
        <end position="232"/>
    </location>
</feature>
<feature type="compositionally biased region" description="Basic and acidic residues" evidence="1">
    <location>
        <begin position="71"/>
        <end position="80"/>
    </location>
</feature>
<feature type="compositionally biased region" description="Polar residues" evidence="1">
    <location>
        <begin position="88"/>
        <end position="97"/>
    </location>
</feature>
<reference evidence="2 3" key="1">
    <citation type="submission" date="2024-04" db="EMBL/GenBank/DDBJ databases">
        <authorList>
            <consortium name="Genoscope - CEA"/>
            <person name="William W."/>
        </authorList>
    </citation>
    <scope>NUCLEOTIDE SEQUENCE [LARGE SCALE GENOMIC DNA]</scope>
</reference>
<accession>A0AAV2GYZ2</accession>
<dbReference type="AlphaFoldDB" id="A0AAV2GYZ2"/>
<gene>
    <name evidence="2" type="ORF">GSLYS_00000750001</name>
</gene>
<name>A0AAV2GYZ2_LYMST</name>
<sequence length="441" mass="49656">MPLDKYIQQIQKTKLWAHRRNSTAQKQLMGRLKHLEQDYESNCRQYLRNKIRIQSELRDLEALPSCDDKDEVARKTERVNGRNGMPLISSNMSPRNRATSERNEQSNGSYRNSVTGTPATVSSHTPTSFSTSTPTSFSTRTPSRNTSSKLSVARCISVVSAVDATDGHVEVNDQNISTASADSSSASFRDSVPRGTWSGSTKSSPRMARFSSLRSETGKPKTSDISMDSITRPNLMSKSTESLCKYIETRSAPHDCNYFPCKVPETYHTLGYRREDLCTWINDSLRSRSEVTYSPCPVDEPVHQRILTNGKSVYFETCSNSRDTLCNSEQAPTLRSTVYPKWCKNKSLKVFKFQEPEGPLFTAKPRDPILDQIRSGATKPLDEPRCTTRTTVRAKIRGLKQLVTEMRARNERTRPVDWAINYGAKMPTRLLLNPVFPVGSG</sequence>
<evidence type="ECO:0000313" key="2">
    <source>
        <dbReference type="EMBL" id="CAL1526573.1"/>
    </source>
</evidence>
<feature type="compositionally biased region" description="Polar residues" evidence="1">
    <location>
        <begin position="105"/>
        <end position="119"/>
    </location>
</feature>
<organism evidence="2 3">
    <name type="scientific">Lymnaea stagnalis</name>
    <name type="common">Great pond snail</name>
    <name type="synonym">Helix stagnalis</name>
    <dbReference type="NCBI Taxonomy" id="6523"/>
    <lineage>
        <taxon>Eukaryota</taxon>
        <taxon>Metazoa</taxon>
        <taxon>Spiralia</taxon>
        <taxon>Lophotrochozoa</taxon>
        <taxon>Mollusca</taxon>
        <taxon>Gastropoda</taxon>
        <taxon>Heterobranchia</taxon>
        <taxon>Euthyneura</taxon>
        <taxon>Panpulmonata</taxon>
        <taxon>Hygrophila</taxon>
        <taxon>Lymnaeoidea</taxon>
        <taxon>Lymnaeidae</taxon>
        <taxon>Lymnaea</taxon>
    </lineage>
</organism>
<evidence type="ECO:0000256" key="1">
    <source>
        <dbReference type="SAM" id="MobiDB-lite"/>
    </source>
</evidence>
<keyword evidence="3" id="KW-1185">Reference proteome</keyword>
<protein>
    <submittedName>
        <fullName evidence="2">Uncharacterized protein</fullName>
    </submittedName>
</protein>
<feature type="compositionally biased region" description="Low complexity" evidence="1">
    <location>
        <begin position="120"/>
        <end position="148"/>
    </location>
</feature>
<dbReference type="EMBL" id="CAXITT010000006">
    <property type="protein sequence ID" value="CAL1526573.1"/>
    <property type="molecule type" value="Genomic_DNA"/>
</dbReference>
<feature type="compositionally biased region" description="Polar residues" evidence="1">
    <location>
        <begin position="223"/>
        <end position="232"/>
    </location>
</feature>
<dbReference type="Proteomes" id="UP001497497">
    <property type="component" value="Unassembled WGS sequence"/>
</dbReference>
<evidence type="ECO:0000313" key="3">
    <source>
        <dbReference type="Proteomes" id="UP001497497"/>
    </source>
</evidence>
<proteinExistence type="predicted"/>
<feature type="compositionally biased region" description="Low complexity" evidence="1">
    <location>
        <begin position="177"/>
        <end position="187"/>
    </location>
</feature>
<comment type="caution">
    <text evidence="2">The sequence shown here is derived from an EMBL/GenBank/DDBJ whole genome shotgun (WGS) entry which is preliminary data.</text>
</comment>
<feature type="region of interest" description="Disordered" evidence="1">
    <location>
        <begin position="68"/>
        <end position="148"/>
    </location>
</feature>